<dbReference type="OrthoDB" id="5728337at2"/>
<name>A0A0A2MIE0_9FLAO</name>
<feature type="domain" description="HD/PDEase" evidence="1">
    <location>
        <begin position="22"/>
        <end position="135"/>
    </location>
</feature>
<evidence type="ECO:0000313" key="3">
    <source>
        <dbReference type="Proteomes" id="UP000030111"/>
    </source>
</evidence>
<evidence type="ECO:0000259" key="1">
    <source>
        <dbReference type="SMART" id="SM00471"/>
    </source>
</evidence>
<protein>
    <recommendedName>
        <fullName evidence="1">HD/PDEase domain-containing protein</fullName>
    </recommendedName>
</protein>
<keyword evidence="3" id="KW-1185">Reference proteome</keyword>
<gene>
    <name evidence="2" type="ORF">Q766_19280</name>
</gene>
<proteinExistence type="predicted"/>
<dbReference type="Proteomes" id="UP000030111">
    <property type="component" value="Unassembled WGS sequence"/>
</dbReference>
<organism evidence="2 3">
    <name type="scientific">Flavobacterium subsaxonicum WB 4.1-42 = DSM 21790</name>
    <dbReference type="NCBI Taxonomy" id="1121898"/>
    <lineage>
        <taxon>Bacteria</taxon>
        <taxon>Pseudomonadati</taxon>
        <taxon>Bacteroidota</taxon>
        <taxon>Flavobacteriia</taxon>
        <taxon>Flavobacteriales</taxon>
        <taxon>Flavobacteriaceae</taxon>
        <taxon>Flavobacterium</taxon>
    </lineage>
</organism>
<dbReference type="STRING" id="1121898.GCA_000422725_04067"/>
<dbReference type="SMART" id="SM00471">
    <property type="entry name" value="HDc"/>
    <property type="match status" value="1"/>
</dbReference>
<dbReference type="SUPFAM" id="SSF109604">
    <property type="entry name" value="HD-domain/PDEase-like"/>
    <property type="match status" value="1"/>
</dbReference>
<dbReference type="RefSeq" id="WP_026990073.1">
    <property type="nucleotide sequence ID" value="NZ_AUGP01000008.1"/>
</dbReference>
<comment type="caution">
    <text evidence="2">The sequence shown here is derived from an EMBL/GenBank/DDBJ whole genome shotgun (WGS) entry which is preliminary data.</text>
</comment>
<dbReference type="Pfam" id="PF01966">
    <property type="entry name" value="HD"/>
    <property type="match status" value="1"/>
</dbReference>
<accession>A0A0A2MIE0</accession>
<dbReference type="AlphaFoldDB" id="A0A0A2MIE0"/>
<dbReference type="Gene3D" id="1.10.3210.10">
    <property type="entry name" value="Hypothetical protein af1432"/>
    <property type="match status" value="1"/>
</dbReference>
<dbReference type="eggNOG" id="COG1418">
    <property type="taxonomic scope" value="Bacteria"/>
</dbReference>
<dbReference type="EMBL" id="JRLY01000023">
    <property type="protein sequence ID" value="KGO91198.1"/>
    <property type="molecule type" value="Genomic_DNA"/>
</dbReference>
<dbReference type="InterPro" id="IPR006674">
    <property type="entry name" value="HD_domain"/>
</dbReference>
<evidence type="ECO:0000313" key="2">
    <source>
        <dbReference type="EMBL" id="KGO91198.1"/>
    </source>
</evidence>
<sequence length="193" mass="22191">MLQLPESEFILKKLTDELAPHLHYHSVAHTIDVFKTAEYLAEKENIDVADTKLLLIAALYHDSGYLHQSVGHESVSCKIASDVLPTFGYNPDEVEKIKTIIKATQLPQNPGSKLEKIICDADLDYLGRDDFFETGYKLYLEMLAEGRIANEEDWNRLQVDFLRQHRYFTTTAQQLRNKKKDQNLTILLSKLLP</sequence>
<dbReference type="InterPro" id="IPR003607">
    <property type="entry name" value="HD/PDEase_dom"/>
</dbReference>
<reference evidence="2 3" key="1">
    <citation type="submission" date="2013-09" db="EMBL/GenBank/DDBJ databases">
        <authorList>
            <person name="Zeng Z."/>
            <person name="Chen C."/>
        </authorList>
    </citation>
    <scope>NUCLEOTIDE SEQUENCE [LARGE SCALE GENOMIC DNA]</scope>
    <source>
        <strain evidence="2 3">WB 4.1-42</strain>
    </source>
</reference>
<dbReference type="CDD" id="cd00077">
    <property type="entry name" value="HDc"/>
    <property type="match status" value="1"/>
</dbReference>